<reference evidence="5" key="1">
    <citation type="journal article" date="2021" name="PeerJ">
        <title>Extensive microbial diversity within the chicken gut microbiome revealed by metagenomics and culture.</title>
        <authorList>
            <person name="Gilroy R."/>
            <person name="Ravi A."/>
            <person name="Getino M."/>
            <person name="Pursley I."/>
            <person name="Horton D.L."/>
            <person name="Alikhan N.F."/>
            <person name="Baker D."/>
            <person name="Gharbi K."/>
            <person name="Hall N."/>
            <person name="Watson M."/>
            <person name="Adriaenssens E.M."/>
            <person name="Foster-Nyarko E."/>
            <person name="Jarju S."/>
            <person name="Secka A."/>
            <person name="Antonio M."/>
            <person name="Oren A."/>
            <person name="Chaudhuri R.R."/>
            <person name="La Ragione R."/>
            <person name="Hildebrand F."/>
            <person name="Pallen M.J."/>
        </authorList>
    </citation>
    <scope>NUCLEOTIDE SEQUENCE</scope>
    <source>
        <strain evidence="5">ChiSjej2B20-11307</strain>
    </source>
</reference>
<dbReference type="EMBL" id="DXAK01000045">
    <property type="protein sequence ID" value="HJA07343.1"/>
    <property type="molecule type" value="Genomic_DNA"/>
</dbReference>
<gene>
    <name evidence="5" type="ORF">H9798_09430</name>
</gene>
<dbReference type="InterPro" id="IPR017502">
    <property type="entry name" value="Sortase_SrtB_target"/>
</dbReference>
<dbReference type="InterPro" id="IPR002901">
    <property type="entry name" value="MGlyc_endo_b_GlcNAc-like_dom"/>
</dbReference>
<evidence type="ECO:0000313" key="5">
    <source>
        <dbReference type="EMBL" id="HJA07343.1"/>
    </source>
</evidence>
<dbReference type="GO" id="GO:0004040">
    <property type="term" value="F:amidase activity"/>
    <property type="evidence" value="ECO:0007669"/>
    <property type="project" value="InterPro"/>
</dbReference>
<keyword evidence="2" id="KW-0812">Transmembrane</keyword>
<evidence type="ECO:0000256" key="3">
    <source>
        <dbReference type="SAM" id="SignalP"/>
    </source>
</evidence>
<feature type="transmembrane region" description="Helical" evidence="2">
    <location>
        <begin position="660"/>
        <end position="679"/>
    </location>
</feature>
<reference evidence="5" key="2">
    <citation type="submission" date="2021-04" db="EMBL/GenBank/DDBJ databases">
        <authorList>
            <person name="Gilroy R."/>
        </authorList>
    </citation>
    <scope>NUCLEOTIDE SEQUENCE</scope>
    <source>
        <strain evidence="5">ChiSjej2B20-11307</strain>
    </source>
</reference>
<keyword evidence="2" id="KW-1133">Transmembrane helix</keyword>
<name>A0A9D2HA26_9FIRM</name>
<feature type="compositionally biased region" description="Polar residues" evidence="1">
    <location>
        <begin position="516"/>
        <end position="529"/>
    </location>
</feature>
<dbReference type="AlphaFoldDB" id="A0A9D2HA26"/>
<sequence>MIRKSKLLICTLVMSMMVTVLPGMTSYAAEAEGETEASATELQDENSQRLEEVTAMDEEGNIYEIADTDGTVSEEVSEETAEEETNGIALFSARSVENKVVNFNTKGNATTNYTDSNGKSGYTNGAYGADAAYLGTTSDGNIKFMLAGVTGTVSASDVELVDYSTVADRVSYYKVSGGRLIHYISQNLNNAPSSTIDNGPAPSYLSQDTKYYSYDGHYFYTDYGVMLSDYQSGCNGDSAVNSGNRFENYFQFLDMNSSTGYSADELNTILNDTLQSKGKNSSSKLWDAGNLFVKYQNTYGVNALLSVGIAINESGWGTSSISQNKNNLFGLNAQDSNVGNASSYYSVESCIIDFMKNWMAGGYLNDASWKNFGEFLGNKGEGINVKYASDPYWGEKAAAHAWTLDENGDSRDYTGVVIEPPADVPSTDEPTTDEPVTDVPSTDEPTTDEPVTDVPSTDEPVTDEPVTDVPSTDEPVTDEPVTDVPSTDGPSVGSGSDGTTAGSGSDDTVTGDAGSNSGAQTETQKTVSDSAGKVTVSGKLSGGAGVTVDMVAPNTDAYTRYVSAECLKGKTILGVYDITLTGELEGEAQLTFHVDAKYNGKDVIILHYADDGTYETYNAKVENGQVTISVKGFSPYVIALNESGSGAGAAAPKTGDSSNIMLWIALLGISVAAAAGALIRRRVSR</sequence>
<protein>
    <submittedName>
        <fullName evidence="5">Glucosaminidase domain-containing protein</fullName>
    </submittedName>
</protein>
<evidence type="ECO:0000256" key="2">
    <source>
        <dbReference type="SAM" id="Phobius"/>
    </source>
</evidence>
<feature type="compositionally biased region" description="Low complexity" evidence="1">
    <location>
        <begin position="491"/>
        <end position="515"/>
    </location>
</feature>
<feature type="domain" description="Mannosyl-glycoprotein endo-beta-N-acetylglucosamidase-like" evidence="4">
    <location>
        <begin position="290"/>
        <end position="401"/>
    </location>
</feature>
<feature type="chain" id="PRO_5039423774" evidence="3">
    <location>
        <begin position="23"/>
        <end position="685"/>
    </location>
</feature>
<accession>A0A9D2HA26</accession>
<evidence type="ECO:0000256" key="1">
    <source>
        <dbReference type="SAM" id="MobiDB-lite"/>
    </source>
</evidence>
<feature type="region of interest" description="Disordered" evidence="1">
    <location>
        <begin position="407"/>
        <end position="539"/>
    </location>
</feature>
<feature type="signal peptide" evidence="3">
    <location>
        <begin position="1"/>
        <end position="22"/>
    </location>
</feature>
<dbReference type="NCBIfam" id="TIGR03063">
    <property type="entry name" value="srtB_target"/>
    <property type="match status" value="1"/>
</dbReference>
<comment type="caution">
    <text evidence="5">The sequence shown here is derived from an EMBL/GenBank/DDBJ whole genome shotgun (WGS) entry which is preliminary data.</text>
</comment>
<dbReference type="NCBIfam" id="TIGR01167">
    <property type="entry name" value="LPXTG_anchor"/>
    <property type="match status" value="1"/>
</dbReference>
<keyword evidence="2" id="KW-0472">Membrane</keyword>
<dbReference type="Proteomes" id="UP000824223">
    <property type="component" value="Unassembled WGS sequence"/>
</dbReference>
<evidence type="ECO:0000313" key="6">
    <source>
        <dbReference type="Proteomes" id="UP000824223"/>
    </source>
</evidence>
<organism evidence="5 6">
    <name type="scientific">Candidatus Mediterraneibacter pullicola</name>
    <dbReference type="NCBI Taxonomy" id="2838682"/>
    <lineage>
        <taxon>Bacteria</taxon>
        <taxon>Bacillati</taxon>
        <taxon>Bacillota</taxon>
        <taxon>Clostridia</taxon>
        <taxon>Lachnospirales</taxon>
        <taxon>Lachnospiraceae</taxon>
        <taxon>Mediterraneibacter</taxon>
    </lineage>
</organism>
<proteinExistence type="predicted"/>
<dbReference type="Gene3D" id="1.10.530.10">
    <property type="match status" value="1"/>
</dbReference>
<evidence type="ECO:0000259" key="4">
    <source>
        <dbReference type="Pfam" id="PF01832"/>
    </source>
</evidence>
<keyword evidence="3" id="KW-0732">Signal</keyword>
<dbReference type="Pfam" id="PF01832">
    <property type="entry name" value="Glucosaminidase"/>
    <property type="match status" value="1"/>
</dbReference>